<dbReference type="InterPro" id="IPR036639">
    <property type="entry name" value="Cyt_c_oxidase_su4_sf"/>
</dbReference>
<comment type="similarity">
    <text evidence="2 5">Belongs to the BolA/IbaG family.</text>
</comment>
<dbReference type="SUPFAM" id="SSF82657">
    <property type="entry name" value="BolA-like"/>
    <property type="match status" value="1"/>
</dbReference>
<keyword evidence="6" id="KW-0472">Membrane</keyword>
<evidence type="ECO:0000256" key="2">
    <source>
        <dbReference type="ARBA" id="ARBA00005578"/>
    </source>
</evidence>
<sequence length="226" mass="25814">MFKLASSCVLKKPVRRASSVLTQLEQQYFPHIGNREIVGYGRNGIPQYFDDLAWPYPSIRFRAHSDQIESLKKKEQGDWKSLSLEEKKTLYRHSFRQTFAEVKAPDPRYRRIYGLLLWGLSIPMGLFIYLKAFIDGGKDTILTLPEYKDAQISSQAHITRLLKEAFPKASEVVVEDISGGCGSMFKIHVENSEFASIPLLKQHQLIKVALKTEIKDLHGLTITTKS</sequence>
<dbReference type="Pfam" id="PF02936">
    <property type="entry name" value="COX4"/>
    <property type="match status" value="1"/>
</dbReference>
<dbReference type="SUPFAM" id="SSF81406">
    <property type="entry name" value="Mitochondrial cytochrome c oxidase subunit IV"/>
    <property type="match status" value="1"/>
</dbReference>
<organism evidence="7 8">
    <name type="scientific">Cichlidogyrus casuarinus</name>
    <dbReference type="NCBI Taxonomy" id="1844966"/>
    <lineage>
        <taxon>Eukaryota</taxon>
        <taxon>Metazoa</taxon>
        <taxon>Spiralia</taxon>
        <taxon>Lophotrochozoa</taxon>
        <taxon>Platyhelminthes</taxon>
        <taxon>Monogenea</taxon>
        <taxon>Monopisthocotylea</taxon>
        <taxon>Dactylogyridea</taxon>
        <taxon>Ancyrocephalidae</taxon>
        <taxon>Cichlidogyrus</taxon>
    </lineage>
</organism>
<dbReference type="CDD" id="cd00922">
    <property type="entry name" value="Cyt_c_Oxidase_IV"/>
    <property type="match status" value="1"/>
</dbReference>
<dbReference type="InterPro" id="IPR004203">
    <property type="entry name" value="Cyt_c_oxidase_su4_fam"/>
</dbReference>
<dbReference type="Proteomes" id="UP001626550">
    <property type="component" value="Unassembled WGS sequence"/>
</dbReference>
<keyword evidence="6" id="KW-1133">Transmembrane helix</keyword>
<accession>A0ABD2Q105</accession>
<keyword evidence="8" id="KW-1185">Reference proteome</keyword>
<dbReference type="InterPro" id="IPR052275">
    <property type="entry name" value="Mt_Fe-S_assembly_factor"/>
</dbReference>
<dbReference type="Gene3D" id="3.30.300.90">
    <property type="entry name" value="BolA-like"/>
    <property type="match status" value="1"/>
</dbReference>
<dbReference type="AlphaFoldDB" id="A0ABD2Q105"/>
<evidence type="ECO:0000256" key="4">
    <source>
        <dbReference type="ARBA" id="ARBA00023128"/>
    </source>
</evidence>
<comment type="caution">
    <text evidence="7">The sequence shown here is derived from an EMBL/GenBank/DDBJ whole genome shotgun (WGS) entry which is preliminary data.</text>
</comment>
<comment type="similarity">
    <text evidence="3">Belongs to the cytochrome c oxidase IV family.</text>
</comment>
<keyword evidence="6" id="KW-0812">Transmembrane</keyword>
<evidence type="ECO:0000256" key="5">
    <source>
        <dbReference type="RuleBase" id="RU003860"/>
    </source>
</evidence>
<reference evidence="7 8" key="1">
    <citation type="submission" date="2024-11" db="EMBL/GenBank/DDBJ databases">
        <title>Adaptive evolution of stress response genes in parasites aligns with host niche diversity.</title>
        <authorList>
            <person name="Hahn C."/>
            <person name="Resl P."/>
        </authorList>
    </citation>
    <scope>NUCLEOTIDE SEQUENCE [LARGE SCALE GENOMIC DNA]</scope>
    <source>
        <strain evidence="7">EGGRZ-B1_66</strain>
        <tissue evidence="7">Body</tissue>
    </source>
</reference>
<dbReference type="InterPro" id="IPR002634">
    <property type="entry name" value="BolA"/>
</dbReference>
<dbReference type="PANTHER" id="PTHR46188:SF1">
    <property type="entry name" value="BOLA-LIKE PROTEIN 3"/>
    <property type="match status" value="1"/>
</dbReference>
<comment type="subcellular location">
    <subcellularLocation>
        <location evidence="1">Mitochondrion inner membrane</location>
        <topology evidence="1">Single-pass membrane protein</topology>
    </subcellularLocation>
</comment>
<dbReference type="Gene3D" id="1.10.442.10">
    <property type="entry name" value="Cytochrome c oxidase subunit IV"/>
    <property type="match status" value="1"/>
</dbReference>
<evidence type="ECO:0000313" key="7">
    <source>
        <dbReference type="EMBL" id="KAL3311796.1"/>
    </source>
</evidence>
<feature type="transmembrane region" description="Helical" evidence="6">
    <location>
        <begin position="112"/>
        <end position="130"/>
    </location>
</feature>
<dbReference type="EMBL" id="JBJKFK010002011">
    <property type="protein sequence ID" value="KAL3311796.1"/>
    <property type="molecule type" value="Genomic_DNA"/>
</dbReference>
<dbReference type="PANTHER" id="PTHR46188">
    <property type="entry name" value="BOLA-LIKE PROTEIN 3"/>
    <property type="match status" value="1"/>
</dbReference>
<evidence type="ECO:0000256" key="6">
    <source>
        <dbReference type="SAM" id="Phobius"/>
    </source>
</evidence>
<proteinExistence type="inferred from homology"/>
<name>A0ABD2Q105_9PLAT</name>
<evidence type="ECO:0000313" key="8">
    <source>
        <dbReference type="Proteomes" id="UP001626550"/>
    </source>
</evidence>
<keyword evidence="4" id="KW-0496">Mitochondrion</keyword>
<gene>
    <name evidence="7" type="primary">COX4I1</name>
    <name evidence="7" type="ORF">Ciccas_009617</name>
</gene>
<dbReference type="Pfam" id="PF01722">
    <property type="entry name" value="BolA"/>
    <property type="match status" value="1"/>
</dbReference>
<evidence type="ECO:0000256" key="3">
    <source>
        <dbReference type="ARBA" id="ARBA00008135"/>
    </source>
</evidence>
<dbReference type="GO" id="GO:0005743">
    <property type="term" value="C:mitochondrial inner membrane"/>
    <property type="evidence" value="ECO:0007669"/>
    <property type="project" value="UniProtKB-SubCell"/>
</dbReference>
<dbReference type="InterPro" id="IPR036065">
    <property type="entry name" value="BolA-like_sf"/>
</dbReference>
<protein>
    <submittedName>
        <fullName evidence="7">Cytochrome c oxidase subunit IV isoform 1</fullName>
    </submittedName>
</protein>
<evidence type="ECO:0000256" key="1">
    <source>
        <dbReference type="ARBA" id="ARBA00004434"/>
    </source>
</evidence>